<feature type="domain" description="SH3" evidence="4">
    <location>
        <begin position="2"/>
        <end position="61"/>
    </location>
</feature>
<feature type="compositionally biased region" description="Pro residues" evidence="3">
    <location>
        <begin position="490"/>
        <end position="501"/>
    </location>
</feature>
<comment type="caution">
    <text evidence="5">The sequence shown here is derived from an EMBL/GenBank/DDBJ whole genome shotgun (WGS) entry which is preliminary data.</text>
</comment>
<dbReference type="PROSITE" id="PS50002">
    <property type="entry name" value="SH3"/>
    <property type="match status" value="4"/>
</dbReference>
<dbReference type="SMART" id="SM00326">
    <property type="entry name" value="SH3"/>
    <property type="match status" value="4"/>
</dbReference>
<evidence type="ECO:0000313" key="6">
    <source>
        <dbReference type="Proteomes" id="UP001591681"/>
    </source>
</evidence>
<feature type="region of interest" description="Disordered" evidence="3">
    <location>
        <begin position="374"/>
        <end position="396"/>
    </location>
</feature>
<dbReference type="CDD" id="cd11796">
    <property type="entry name" value="SH3_DNMBP_N3"/>
    <property type="match status" value="1"/>
</dbReference>
<dbReference type="EMBL" id="JBHFQA010000023">
    <property type="protein sequence ID" value="KAL2078011.1"/>
    <property type="molecule type" value="Genomic_DNA"/>
</dbReference>
<dbReference type="Pfam" id="PF00018">
    <property type="entry name" value="SH3_1"/>
    <property type="match status" value="2"/>
</dbReference>
<evidence type="ECO:0000256" key="1">
    <source>
        <dbReference type="ARBA" id="ARBA00022443"/>
    </source>
</evidence>
<dbReference type="PANTHER" id="PTHR22834:SF19">
    <property type="entry name" value="DYNAMIN-BINDING PROTEIN"/>
    <property type="match status" value="1"/>
</dbReference>
<organism evidence="5 6">
    <name type="scientific">Coilia grayii</name>
    <name type="common">Gray's grenadier anchovy</name>
    <dbReference type="NCBI Taxonomy" id="363190"/>
    <lineage>
        <taxon>Eukaryota</taxon>
        <taxon>Metazoa</taxon>
        <taxon>Chordata</taxon>
        <taxon>Craniata</taxon>
        <taxon>Vertebrata</taxon>
        <taxon>Euteleostomi</taxon>
        <taxon>Actinopterygii</taxon>
        <taxon>Neopterygii</taxon>
        <taxon>Teleostei</taxon>
        <taxon>Clupei</taxon>
        <taxon>Clupeiformes</taxon>
        <taxon>Clupeoidei</taxon>
        <taxon>Engraulidae</taxon>
        <taxon>Coilinae</taxon>
        <taxon>Coilia</taxon>
    </lineage>
</organism>
<dbReference type="FunFam" id="2.30.30.40:FF:000160">
    <property type="entry name" value="dynamin-binding protein isoform X1"/>
    <property type="match status" value="1"/>
</dbReference>
<accession>A0ABD1ISR9</accession>
<feature type="compositionally biased region" description="Acidic residues" evidence="3">
    <location>
        <begin position="835"/>
        <end position="844"/>
    </location>
</feature>
<feature type="compositionally biased region" description="Low complexity" evidence="3">
    <location>
        <begin position="502"/>
        <end position="511"/>
    </location>
</feature>
<feature type="compositionally biased region" description="Polar residues" evidence="3">
    <location>
        <begin position="719"/>
        <end position="734"/>
    </location>
</feature>
<feature type="compositionally biased region" description="Low complexity" evidence="3">
    <location>
        <begin position="618"/>
        <end position="641"/>
    </location>
</feature>
<feature type="domain" description="SH3" evidence="4">
    <location>
        <begin position="284"/>
        <end position="343"/>
    </location>
</feature>
<feature type="compositionally biased region" description="Low complexity" evidence="3">
    <location>
        <begin position="420"/>
        <end position="440"/>
    </location>
</feature>
<feature type="region of interest" description="Disordered" evidence="3">
    <location>
        <begin position="689"/>
        <end position="844"/>
    </location>
</feature>
<feature type="compositionally biased region" description="Pro residues" evidence="3">
    <location>
        <begin position="776"/>
        <end position="817"/>
    </location>
</feature>
<dbReference type="PRINTS" id="PR00499">
    <property type="entry name" value="P67PHOX"/>
</dbReference>
<feature type="compositionally biased region" description="Acidic residues" evidence="3">
    <location>
        <begin position="864"/>
        <end position="874"/>
    </location>
</feature>
<dbReference type="Proteomes" id="UP001591681">
    <property type="component" value="Unassembled WGS sequence"/>
</dbReference>
<dbReference type="PANTHER" id="PTHR22834">
    <property type="entry name" value="NUCLEAR FUSION PROTEIN FUS2"/>
    <property type="match status" value="1"/>
</dbReference>
<dbReference type="FunFam" id="2.30.30.40:FF:000120">
    <property type="entry name" value="dynamin-binding protein isoform X1"/>
    <property type="match status" value="1"/>
</dbReference>
<feature type="compositionally biased region" description="Basic residues" evidence="3">
    <location>
        <begin position="589"/>
        <end position="598"/>
    </location>
</feature>
<feature type="domain" description="SH3" evidence="4">
    <location>
        <begin position="66"/>
        <end position="126"/>
    </location>
</feature>
<keyword evidence="1 2" id="KW-0728">SH3 domain</keyword>
<protein>
    <recommendedName>
        <fullName evidence="4">SH3 domain-containing protein</fullName>
    </recommendedName>
</protein>
<evidence type="ECO:0000313" key="5">
    <source>
        <dbReference type="EMBL" id="KAL2078011.1"/>
    </source>
</evidence>
<proteinExistence type="predicted"/>
<dbReference type="InterPro" id="IPR035819">
    <property type="entry name" value="DNMBP_SH3_N3"/>
</dbReference>
<gene>
    <name evidence="5" type="ORF">ACEWY4_025696</name>
</gene>
<dbReference type="AlphaFoldDB" id="A0ABD1ISR9"/>
<dbReference type="InterPro" id="IPR001452">
    <property type="entry name" value="SH3_domain"/>
</dbReference>
<dbReference type="CDD" id="cd11794">
    <property type="entry name" value="SH3_DNMBP_N1"/>
    <property type="match status" value="1"/>
</dbReference>
<feature type="compositionally biased region" description="Acidic residues" evidence="3">
    <location>
        <begin position="265"/>
        <end position="284"/>
    </location>
</feature>
<dbReference type="InterPro" id="IPR036028">
    <property type="entry name" value="SH3-like_dom_sf"/>
</dbReference>
<feature type="compositionally biased region" description="Gly residues" evidence="3">
    <location>
        <begin position="694"/>
        <end position="707"/>
    </location>
</feature>
<feature type="compositionally biased region" description="Polar residues" evidence="3">
    <location>
        <begin position="653"/>
        <end position="669"/>
    </location>
</feature>
<evidence type="ECO:0000259" key="4">
    <source>
        <dbReference type="PROSITE" id="PS50002"/>
    </source>
</evidence>
<feature type="region of interest" description="Disordered" evidence="3">
    <location>
        <begin position="858"/>
        <end position="884"/>
    </location>
</feature>
<dbReference type="FunFam" id="2.30.30.40:FF:000138">
    <property type="entry name" value="dynamin-binding protein isoform X1"/>
    <property type="match status" value="1"/>
</dbReference>
<feature type="compositionally biased region" description="Low complexity" evidence="3">
    <location>
        <begin position="740"/>
        <end position="768"/>
    </location>
</feature>
<name>A0ABD1ISR9_9TELE</name>
<dbReference type="SUPFAM" id="SSF50044">
    <property type="entry name" value="SH3-domain"/>
    <property type="match status" value="4"/>
</dbReference>
<feature type="compositionally biased region" description="Low complexity" evidence="3">
    <location>
        <begin position="562"/>
        <end position="575"/>
    </location>
</feature>
<evidence type="ECO:0000256" key="2">
    <source>
        <dbReference type="PROSITE-ProRule" id="PRU00192"/>
    </source>
</evidence>
<feature type="compositionally biased region" description="Polar residues" evidence="3">
    <location>
        <begin position="512"/>
        <end position="536"/>
    </location>
</feature>
<feature type="compositionally biased region" description="Polar residues" evidence="3">
    <location>
        <begin position="374"/>
        <end position="390"/>
    </location>
</feature>
<evidence type="ECO:0000256" key="3">
    <source>
        <dbReference type="SAM" id="MobiDB-lite"/>
    </source>
</evidence>
<feature type="compositionally biased region" description="Basic and acidic residues" evidence="3">
    <location>
        <begin position="254"/>
        <end position="264"/>
    </location>
</feature>
<feature type="region of interest" description="Disordered" evidence="3">
    <location>
        <begin position="235"/>
        <end position="284"/>
    </location>
</feature>
<feature type="compositionally biased region" description="Low complexity" evidence="3">
    <location>
        <begin position="448"/>
        <end position="458"/>
    </location>
</feature>
<feature type="compositionally biased region" description="Acidic residues" evidence="3">
    <location>
        <begin position="240"/>
        <end position="253"/>
    </location>
</feature>
<feature type="compositionally biased region" description="Basic and acidic residues" evidence="3">
    <location>
        <begin position="604"/>
        <end position="613"/>
    </location>
</feature>
<feature type="region of interest" description="Disordered" evidence="3">
    <location>
        <begin position="411"/>
        <end position="669"/>
    </location>
</feature>
<reference evidence="5 6" key="1">
    <citation type="submission" date="2024-09" db="EMBL/GenBank/DDBJ databases">
        <title>A chromosome-level genome assembly of Gray's grenadier anchovy, Coilia grayii.</title>
        <authorList>
            <person name="Fu Z."/>
        </authorList>
    </citation>
    <scope>NUCLEOTIDE SEQUENCE [LARGE SCALE GENOMIC DNA]</scope>
    <source>
        <strain evidence="5">G4</strain>
        <tissue evidence="5">Muscle</tissue>
    </source>
</reference>
<feature type="compositionally biased region" description="Basic residues" evidence="3">
    <location>
        <begin position="552"/>
        <end position="561"/>
    </location>
</feature>
<dbReference type="Pfam" id="PF14604">
    <property type="entry name" value="SH3_9"/>
    <property type="match status" value="2"/>
</dbReference>
<dbReference type="InterPro" id="IPR035817">
    <property type="entry name" value="DNMBP_SH3_N1"/>
</dbReference>
<feature type="compositionally biased region" description="Basic and acidic residues" evidence="3">
    <location>
        <begin position="875"/>
        <end position="884"/>
    </location>
</feature>
<dbReference type="Gene3D" id="2.30.30.40">
    <property type="entry name" value="SH3 Domains"/>
    <property type="match status" value="4"/>
</dbReference>
<dbReference type="InterPro" id="IPR051492">
    <property type="entry name" value="Dynamin-Rho_GEF"/>
</dbReference>
<keyword evidence="6" id="KW-1185">Reference proteome</keyword>
<sequence>MEAGSVVRAVFEFLPSVSEELPLFAGDVIEVLSVVDEFWLLGKKDGVTGQFPSTFVESVTIPSTKAGDELLVCINDFSSAEHGNLNLKRGDVVVVEGRLNGGWQRGRDAWGARGLFPVSCMKELHLSGLSRRLQAAQAATQATDLPPHALGTARALMSLHAQMDEELDFREGDLITIVGLPEPGWFLGELEGRSGTFPEGFVELLAPLRTLEDPHDIAMQGGDSGQGYNYYHSTQVHREEEEDDEDEEEEEEGEMMRQAERIQEHDEEEREMQQEMDEQEEEEEGGVYGVALYDFRALEGGELDFDVGDRIRIVNTLEDGWLEGDLHGRRGIFPHRFVKIEDDGRASLHPETIAAADITPTTHIEVVDKYTPEYDSSQQDQNALQQSSETWEPVQEDHTVWDLDYFERREEESSKWMEDTTSTTTTPSTTSTCPTSTSTTTRDRVGSQATTTTKQTQAGEKPPRTRPPPPAFGPNRGGHRPVQRTSSGSPTPPRPQLPPRPSQQALSQSRQNSLINHSSGHSAGPFSHSTPASRTSRLGGILSRIPSAGSGHHNHHHHSQHHAATQGPKQPQKGPFPRGSFAFSSSGHPRGKPKRLARHSSASEADRQIHSERWNLWSQSQHQSQQHQHQLQPQSQSETQPLPQPQGQPPSQGHNSANGFLPSSRSFDLLTSSPADLEAKLSQQLLEFESSLPGSGGDGGGGGGGGVEGEEGLGDPWGSQVSRHFSIMDFSSETDILRGSSHSPLDHLLLPQGPSSSSSSPSGSAYSSLERHRTLRPPPPRPRLQRPPAPPPISNGRAPPAPLRPARPAPRPPPPVPGSTRPPAAPPTSNPFFTPEEEEHQPEDEGLIEEALLVEDSHMQQEEQQVEEVDEEALEREREAREREEEQERYRLLLRLQEVERDIEEYSHTAQELSAMLEEEEDAEARLQALDNLHFCNYTVETLTLEQQQLQGKHTRLCTNTQSHTHTRIKTYTHI</sequence>
<feature type="domain" description="SH3" evidence="4">
    <location>
        <begin position="148"/>
        <end position="207"/>
    </location>
</feature>